<dbReference type="PANTHER" id="PTHR15417:SF2">
    <property type="entry name" value="PROTEIN PHOSPHATASE 1 REGULATORY SUBUNIT 1B"/>
    <property type="match status" value="1"/>
</dbReference>
<protein>
    <recommendedName>
        <fullName evidence="4">Protein phosphatase 1 regulatory subunit 1B</fullName>
    </recommendedName>
    <alternativeName>
        <fullName evidence="8">DARPP-32</fullName>
    </alternativeName>
    <alternativeName>
        <fullName evidence="9">Dopamine- and cAMP-regulated neuronal phosphoprotein</fullName>
    </alternativeName>
</protein>
<reference evidence="11" key="2">
    <citation type="submission" date="2025-09" db="UniProtKB">
        <authorList>
            <consortium name="Ensembl"/>
        </authorList>
    </citation>
    <scope>IDENTIFICATION</scope>
</reference>
<evidence type="ECO:0000256" key="1">
    <source>
        <dbReference type="ARBA" id="ARBA00002900"/>
    </source>
</evidence>
<evidence type="ECO:0000256" key="2">
    <source>
        <dbReference type="ARBA" id="ARBA00004496"/>
    </source>
</evidence>
<keyword evidence="5" id="KW-0963">Cytoplasm</keyword>
<comment type="subcellular location">
    <subcellularLocation>
        <location evidence="2">Cytoplasm</location>
    </subcellularLocation>
</comment>
<evidence type="ECO:0000256" key="6">
    <source>
        <dbReference type="ARBA" id="ARBA00022553"/>
    </source>
</evidence>
<proteinExistence type="inferred from homology"/>
<evidence type="ECO:0000256" key="9">
    <source>
        <dbReference type="ARBA" id="ARBA00030254"/>
    </source>
</evidence>
<dbReference type="GO" id="GO:0035556">
    <property type="term" value="P:intracellular signal transduction"/>
    <property type="evidence" value="ECO:0007669"/>
    <property type="project" value="TreeGrafter"/>
</dbReference>
<dbReference type="AlphaFoldDB" id="A0A8C5C844"/>
<evidence type="ECO:0000256" key="3">
    <source>
        <dbReference type="ARBA" id="ARBA00007775"/>
    </source>
</evidence>
<sequence>MFVSESISTQRACAGHPRVRTGLDATSMDAVLPTEAELTEPGPGKERRRRTIQFTVPPPSSAPAQLDSRQVEMIRRRRPTPATLFTLSDPTSPEEGAVSLKGALKASRNTPSGYEPPSLKDVQRMAQAHLESWASVEKEDGSSSDGEPEEISKDMRTLHFVPTTALRHPNAARHHGDQGGSADGGEDEED</sequence>
<evidence type="ECO:0000313" key="11">
    <source>
        <dbReference type="Ensembl" id="ENSGMOP00000058105.1"/>
    </source>
</evidence>
<feature type="region of interest" description="Disordered" evidence="10">
    <location>
        <begin position="76"/>
        <end position="190"/>
    </location>
</feature>
<dbReference type="GO" id="GO:0005737">
    <property type="term" value="C:cytoplasm"/>
    <property type="evidence" value="ECO:0007669"/>
    <property type="project" value="UniProtKB-SubCell"/>
</dbReference>
<dbReference type="GeneTree" id="ENSGT00730000111283"/>
<reference evidence="11" key="1">
    <citation type="submission" date="2025-08" db="UniProtKB">
        <authorList>
            <consortium name="Ensembl"/>
        </authorList>
    </citation>
    <scope>IDENTIFICATION</scope>
</reference>
<keyword evidence="7" id="KW-0650">Protein phosphatase inhibitor</keyword>
<dbReference type="Pfam" id="PF05395">
    <property type="entry name" value="DARPP-32"/>
    <property type="match status" value="1"/>
</dbReference>
<evidence type="ECO:0000256" key="4">
    <source>
        <dbReference type="ARBA" id="ARBA00020090"/>
    </source>
</evidence>
<accession>A0A8C5C844</accession>
<dbReference type="OrthoDB" id="9946890at2759"/>
<organism evidence="11 12">
    <name type="scientific">Gadus morhua</name>
    <name type="common">Atlantic cod</name>
    <dbReference type="NCBI Taxonomy" id="8049"/>
    <lineage>
        <taxon>Eukaryota</taxon>
        <taxon>Metazoa</taxon>
        <taxon>Chordata</taxon>
        <taxon>Craniata</taxon>
        <taxon>Vertebrata</taxon>
        <taxon>Euteleostomi</taxon>
        <taxon>Actinopterygii</taxon>
        <taxon>Neopterygii</taxon>
        <taxon>Teleostei</taxon>
        <taxon>Neoteleostei</taxon>
        <taxon>Acanthomorphata</taxon>
        <taxon>Zeiogadaria</taxon>
        <taxon>Gadariae</taxon>
        <taxon>Gadiformes</taxon>
        <taxon>Gadoidei</taxon>
        <taxon>Gadidae</taxon>
        <taxon>Gadus</taxon>
    </lineage>
</organism>
<dbReference type="Proteomes" id="UP000694546">
    <property type="component" value="Chromosome 18"/>
</dbReference>
<name>A0A8C5C844_GADMO</name>
<keyword evidence="6" id="KW-0597">Phosphoprotein</keyword>
<evidence type="ECO:0000313" key="12">
    <source>
        <dbReference type="Proteomes" id="UP000694546"/>
    </source>
</evidence>
<dbReference type="InterPro" id="IPR008466">
    <property type="entry name" value="PPP1R1A/B/C"/>
</dbReference>
<dbReference type="PANTHER" id="PTHR15417">
    <property type="entry name" value="PROTEIN PHOSPHATASE INHIBITOR AND DOPAMINE- AND CAMP-REGULATED NEURONAL PHOSPHOPROTEIN"/>
    <property type="match status" value="1"/>
</dbReference>
<comment type="similarity">
    <text evidence="3">Belongs to the protein phosphatase inhibitor 1 family.</text>
</comment>
<evidence type="ECO:0000256" key="7">
    <source>
        <dbReference type="ARBA" id="ARBA00023272"/>
    </source>
</evidence>
<evidence type="ECO:0000256" key="10">
    <source>
        <dbReference type="SAM" id="MobiDB-lite"/>
    </source>
</evidence>
<dbReference type="GO" id="GO:0004864">
    <property type="term" value="F:protein phosphatase inhibitor activity"/>
    <property type="evidence" value="ECO:0007669"/>
    <property type="project" value="UniProtKB-KW"/>
</dbReference>
<dbReference type="Ensembl" id="ENSGMOT00000036380.1">
    <property type="protein sequence ID" value="ENSGMOP00000058105.1"/>
    <property type="gene ID" value="ENSGMOG00000027879.1"/>
</dbReference>
<gene>
    <name evidence="11" type="primary">PPP1R1B</name>
</gene>
<evidence type="ECO:0000256" key="5">
    <source>
        <dbReference type="ARBA" id="ARBA00022490"/>
    </source>
</evidence>
<evidence type="ECO:0000256" key="8">
    <source>
        <dbReference type="ARBA" id="ARBA00029874"/>
    </source>
</evidence>
<keyword evidence="12" id="KW-1185">Reference proteome</keyword>
<comment type="function">
    <text evidence="1">Inhibitor of protein-phosphatase 1.</text>
</comment>